<dbReference type="AlphaFoldDB" id="A0A6G6SG97"/>
<sequence>MRLNEILFFITTSLIISVSQVVYAESKHNDLALNIGPFTNIPSENEIIDGTLLTGNWDTNRIQPYFCLDTDNGFDRQTAKSIRTTSGIQARFERINYDVFETTHSGVGWIMSVTNKDNDRWLPILAGQETKIFEGSPSYGLGAKVKLSLVKIPGRFPNGVVTLPAQDLAHISCYRNGSVIEVATIRLSSVTMEFKARSCRVQTGTQTLQMGTYTRQSFSNLAVGQNLGTGISTNINLSCEKDVVPFVTISDNNQLGNESNIISLKSPDATTTAKGVGYQVFFDNQLQSLGPKSASVGNKNQFQINPITTMNNQTVPIALLFKYVKTSNNIVAGDANASVTLTFSYQ</sequence>
<proteinExistence type="inferred from homology"/>
<evidence type="ECO:0000313" key="6">
    <source>
        <dbReference type="EMBL" id="QIF93543.1"/>
    </source>
</evidence>
<comment type="similarity">
    <text evidence="2">Belongs to the fimbrial protein family.</text>
</comment>
<evidence type="ECO:0000313" key="7">
    <source>
        <dbReference type="Proteomes" id="UP000503287"/>
    </source>
</evidence>
<keyword evidence="7" id="KW-1185">Reference proteome</keyword>
<dbReference type="Gene3D" id="2.60.40.1090">
    <property type="entry name" value="Fimbrial-type adhesion domain"/>
    <property type="match status" value="1"/>
</dbReference>
<dbReference type="GO" id="GO:0009289">
    <property type="term" value="C:pilus"/>
    <property type="evidence" value="ECO:0007669"/>
    <property type="project" value="UniProtKB-SubCell"/>
</dbReference>
<feature type="domain" description="Fimbrial-type adhesion" evidence="5">
    <location>
        <begin position="191"/>
        <end position="346"/>
    </location>
</feature>
<dbReference type="EMBL" id="CP047344">
    <property type="protein sequence ID" value="QIF93543.1"/>
    <property type="molecule type" value="Genomic_DNA"/>
</dbReference>
<name>A0A6G6SG97_PROVU</name>
<dbReference type="InterPro" id="IPR000259">
    <property type="entry name" value="Adhesion_dom_fimbrial"/>
</dbReference>
<reference evidence="6 7" key="1">
    <citation type="submission" date="2020-01" db="EMBL/GenBank/DDBJ databases">
        <title>The genomic epidemiology of tigecycline resistance gene tet(X) variants in a swine farm in China.</title>
        <authorList>
            <person name="Peng K."/>
            <person name="Li R."/>
        </authorList>
    </citation>
    <scope>NUCLEOTIDE SEQUENCE [LARGE SCALE GENOMIC DNA]</scope>
    <source>
        <strain evidence="6 7">ZN3</strain>
    </source>
</reference>
<organism evidence="6 7">
    <name type="scientific">Proteus vulgaris</name>
    <dbReference type="NCBI Taxonomy" id="585"/>
    <lineage>
        <taxon>Bacteria</taxon>
        <taxon>Pseudomonadati</taxon>
        <taxon>Pseudomonadota</taxon>
        <taxon>Gammaproteobacteria</taxon>
        <taxon>Enterobacterales</taxon>
        <taxon>Morganellaceae</taxon>
        <taxon>Proteus</taxon>
    </lineage>
</organism>
<dbReference type="PANTHER" id="PTHR33420">
    <property type="entry name" value="FIMBRIAL SUBUNIT ELFA-RELATED"/>
    <property type="match status" value="1"/>
</dbReference>
<evidence type="ECO:0000256" key="3">
    <source>
        <dbReference type="ARBA" id="ARBA00022729"/>
    </source>
</evidence>
<evidence type="ECO:0000256" key="2">
    <source>
        <dbReference type="ARBA" id="ARBA00006671"/>
    </source>
</evidence>
<dbReference type="Proteomes" id="UP000503287">
    <property type="component" value="Chromosome"/>
</dbReference>
<comment type="subcellular location">
    <subcellularLocation>
        <location evidence="1">Fimbrium</location>
    </subcellularLocation>
</comment>
<dbReference type="Pfam" id="PF00419">
    <property type="entry name" value="Fimbrial"/>
    <property type="match status" value="1"/>
</dbReference>
<dbReference type="InterPro" id="IPR036937">
    <property type="entry name" value="Adhesion_dom_fimbrial_sf"/>
</dbReference>
<protein>
    <submittedName>
        <fullName evidence="6">Fimbrial protein</fullName>
    </submittedName>
</protein>
<dbReference type="InterPro" id="IPR008966">
    <property type="entry name" value="Adhesion_dom_sf"/>
</dbReference>
<dbReference type="InterPro" id="IPR050263">
    <property type="entry name" value="Bact_Fimbrial_Adh_Pro"/>
</dbReference>
<accession>A0A6G6SG97</accession>
<evidence type="ECO:0000256" key="4">
    <source>
        <dbReference type="ARBA" id="ARBA00023263"/>
    </source>
</evidence>
<dbReference type="PANTHER" id="PTHR33420:SF12">
    <property type="entry name" value="FIMBRIN-LIKE PROTEIN FIMI-RELATED"/>
    <property type="match status" value="1"/>
</dbReference>
<evidence type="ECO:0000256" key="1">
    <source>
        <dbReference type="ARBA" id="ARBA00004561"/>
    </source>
</evidence>
<dbReference type="RefSeq" id="WP_072069631.1">
    <property type="nucleotide sequence ID" value="NZ_CP047344.1"/>
</dbReference>
<dbReference type="GO" id="GO:0043709">
    <property type="term" value="P:cell adhesion involved in single-species biofilm formation"/>
    <property type="evidence" value="ECO:0007669"/>
    <property type="project" value="TreeGrafter"/>
</dbReference>
<dbReference type="SUPFAM" id="SSF49401">
    <property type="entry name" value="Bacterial adhesins"/>
    <property type="match status" value="1"/>
</dbReference>
<gene>
    <name evidence="6" type="ORF">GTH24_06405</name>
</gene>
<keyword evidence="3" id="KW-0732">Signal</keyword>
<evidence type="ECO:0000259" key="5">
    <source>
        <dbReference type="Pfam" id="PF00419"/>
    </source>
</evidence>
<keyword evidence="4" id="KW-0281">Fimbrium</keyword>